<proteinExistence type="predicted"/>
<name>A0ABU0GN79_9CELL</name>
<organism evidence="1 2">
    <name type="scientific">Cellulomonas iranensis</name>
    <dbReference type="NCBI Taxonomy" id="76862"/>
    <lineage>
        <taxon>Bacteria</taxon>
        <taxon>Bacillati</taxon>
        <taxon>Actinomycetota</taxon>
        <taxon>Actinomycetes</taxon>
        <taxon>Micrococcales</taxon>
        <taxon>Cellulomonadaceae</taxon>
        <taxon>Cellulomonas</taxon>
    </lineage>
</organism>
<protein>
    <submittedName>
        <fullName evidence="1">Uncharacterized protein</fullName>
    </submittedName>
</protein>
<dbReference type="Proteomes" id="UP001240250">
    <property type="component" value="Unassembled WGS sequence"/>
</dbReference>
<reference evidence="1 2" key="1">
    <citation type="submission" date="2023-07" db="EMBL/GenBank/DDBJ databases">
        <title>Sequencing the genomes of 1000 actinobacteria strains.</title>
        <authorList>
            <person name="Klenk H.-P."/>
        </authorList>
    </citation>
    <scope>NUCLEOTIDE SEQUENCE [LARGE SCALE GENOMIC DNA]</scope>
    <source>
        <strain evidence="1 2">DSM 14785</strain>
    </source>
</reference>
<keyword evidence="2" id="KW-1185">Reference proteome</keyword>
<accession>A0ABU0GN79</accession>
<comment type="caution">
    <text evidence="1">The sequence shown here is derived from an EMBL/GenBank/DDBJ whole genome shotgun (WGS) entry which is preliminary data.</text>
</comment>
<sequence length="31" mass="3541">MTSTDDRRDDDAARPRCPVFDTWLVGATEGW</sequence>
<evidence type="ECO:0000313" key="1">
    <source>
        <dbReference type="EMBL" id="MDQ0426824.1"/>
    </source>
</evidence>
<dbReference type="EMBL" id="JAUSVM010000001">
    <property type="protein sequence ID" value="MDQ0426824.1"/>
    <property type="molecule type" value="Genomic_DNA"/>
</dbReference>
<evidence type="ECO:0000313" key="2">
    <source>
        <dbReference type="Proteomes" id="UP001240250"/>
    </source>
</evidence>
<gene>
    <name evidence="1" type="ORF">JO380_003205</name>
</gene>